<evidence type="ECO:0000256" key="8">
    <source>
        <dbReference type="ARBA" id="ARBA00022884"/>
    </source>
</evidence>
<dbReference type="SUPFAM" id="SSF50249">
    <property type="entry name" value="Nucleic acid-binding proteins"/>
    <property type="match status" value="1"/>
</dbReference>
<keyword evidence="4 10" id="KW-0699">rRNA-binding</keyword>
<comment type="function">
    <text evidence="10">One of several proteins that assist in the late maturation steps of the functional core of the 30S ribosomal subunit. Helps release RbfA from mature subunits. May play a role in the assembly of ribosomal proteins into the subunit. Circularly permuted GTPase that catalyzes slow GTP hydrolysis, GTPase activity is stimulated by the 30S ribosomal subunit.</text>
</comment>
<dbReference type="InterPro" id="IPR030378">
    <property type="entry name" value="G_CP_dom"/>
</dbReference>
<accession>A0A5B8VEQ6</accession>
<feature type="domain" description="EngC GTPase" evidence="11">
    <location>
        <begin position="109"/>
        <end position="258"/>
    </location>
</feature>
<dbReference type="GO" id="GO:0042274">
    <property type="term" value="P:ribosomal small subunit biogenesis"/>
    <property type="evidence" value="ECO:0007669"/>
    <property type="project" value="UniProtKB-UniRule"/>
</dbReference>
<keyword evidence="9 10" id="KW-0342">GTP-binding</keyword>
<dbReference type="PANTHER" id="PTHR32120">
    <property type="entry name" value="SMALL RIBOSOMAL SUBUNIT BIOGENESIS GTPASE RSGA"/>
    <property type="match status" value="1"/>
</dbReference>
<dbReference type="GO" id="GO:0005737">
    <property type="term" value="C:cytoplasm"/>
    <property type="evidence" value="ECO:0007669"/>
    <property type="project" value="UniProtKB-SubCell"/>
</dbReference>
<dbReference type="Proteomes" id="UP000321533">
    <property type="component" value="Chromosome"/>
</dbReference>
<dbReference type="InterPro" id="IPR004881">
    <property type="entry name" value="Ribosome_biogen_GTPase_RsgA"/>
</dbReference>
<dbReference type="Gene3D" id="2.40.50.140">
    <property type="entry name" value="Nucleic acid-binding proteins"/>
    <property type="match status" value="1"/>
</dbReference>
<dbReference type="GO" id="GO:0005525">
    <property type="term" value="F:GTP binding"/>
    <property type="evidence" value="ECO:0007669"/>
    <property type="project" value="UniProtKB-UniRule"/>
</dbReference>
<dbReference type="Gene3D" id="3.40.50.300">
    <property type="entry name" value="P-loop containing nucleotide triphosphate hydrolases"/>
    <property type="match status" value="1"/>
</dbReference>
<keyword evidence="14" id="KW-1185">Reference proteome</keyword>
<dbReference type="GO" id="GO:0019843">
    <property type="term" value="F:rRNA binding"/>
    <property type="evidence" value="ECO:0007669"/>
    <property type="project" value="UniProtKB-KW"/>
</dbReference>
<keyword evidence="6 10" id="KW-0378">Hydrolase</keyword>
<evidence type="ECO:0000256" key="1">
    <source>
        <dbReference type="ARBA" id="ARBA00022490"/>
    </source>
</evidence>
<keyword evidence="3 10" id="KW-0479">Metal-binding</keyword>
<keyword evidence="1 10" id="KW-0963">Cytoplasm</keyword>
<sequence>MTLEDLGYNDKLEKLRNENNLKEFEIGRVISEHKERYIVKTEKGEFEAEITGNLRFSSKSREDFPAVGDWVAITIHDSDFSIIHSILPRFSVISRQDVGKFGEIQIIATNIDYALLMQAADRDFNINRLERYLTICNSSKVSPIIVLTKIDLIDEHRTFEILEKIKARINNVPIIAISNESQDGYDKIKAIIEKGKTYCMLGSSGVGKSTLLNNLSGKSIMKTDTISHSTNKGKHITSHRELIILENGGILVDNPGMREVGIADSTSGLEITFDMIIRLSQNCKFKDCTHTNEIGCSVIEAVEKGEIDRASYENYLKLKREKAHFESSVVERRKKDKEFGKMVKNYKKDINRKK</sequence>
<evidence type="ECO:0000256" key="3">
    <source>
        <dbReference type="ARBA" id="ARBA00022723"/>
    </source>
</evidence>
<feature type="binding site" evidence="10">
    <location>
        <position position="283"/>
    </location>
    <ligand>
        <name>Zn(2+)</name>
        <dbReference type="ChEBI" id="CHEBI:29105"/>
    </ligand>
</feature>
<comment type="subcellular location">
    <subcellularLocation>
        <location evidence="10">Cytoplasm</location>
    </subcellularLocation>
</comment>
<dbReference type="SUPFAM" id="SSF52540">
    <property type="entry name" value="P-loop containing nucleoside triphosphate hydrolases"/>
    <property type="match status" value="1"/>
</dbReference>
<protein>
    <recommendedName>
        <fullName evidence="10">Small ribosomal subunit biogenesis GTPase RsgA</fullName>
        <ecNumber evidence="10">3.6.1.-</ecNumber>
    </recommendedName>
</protein>
<evidence type="ECO:0000256" key="4">
    <source>
        <dbReference type="ARBA" id="ARBA00022730"/>
    </source>
</evidence>
<evidence type="ECO:0000259" key="11">
    <source>
        <dbReference type="PROSITE" id="PS50936"/>
    </source>
</evidence>
<evidence type="ECO:0000256" key="9">
    <source>
        <dbReference type="ARBA" id="ARBA00023134"/>
    </source>
</evidence>
<dbReference type="InterPro" id="IPR010914">
    <property type="entry name" value="RsgA_GTPase_dom"/>
</dbReference>
<dbReference type="Pfam" id="PF03193">
    <property type="entry name" value="RsgA_GTPase"/>
    <property type="match status" value="1"/>
</dbReference>
<feature type="binding site" evidence="10">
    <location>
        <position position="288"/>
    </location>
    <ligand>
        <name>Zn(2+)</name>
        <dbReference type="ChEBI" id="CHEBI:29105"/>
    </ligand>
</feature>
<dbReference type="KEGG" id="pgin:FRZ67_20395"/>
<feature type="domain" description="CP-type G" evidence="12">
    <location>
        <begin position="101"/>
        <end position="260"/>
    </location>
</feature>
<dbReference type="Gene3D" id="1.10.40.50">
    <property type="entry name" value="Probable gtpase engc, domain 3"/>
    <property type="match status" value="1"/>
</dbReference>
<comment type="cofactor">
    <cofactor evidence="10">
        <name>Zn(2+)</name>
        <dbReference type="ChEBI" id="CHEBI:29105"/>
    </cofactor>
    <text evidence="10">Binds 1 zinc ion per subunit.</text>
</comment>
<keyword evidence="5 10" id="KW-0547">Nucleotide-binding</keyword>
<reference evidence="13 14" key="1">
    <citation type="journal article" date="2016" name="Int. J. Syst. Evol. Microbiol.">
        <title>Panacibacter ginsenosidivorans gen. nov., sp. nov., with ginsenoside converting activity isolated from soil of a ginseng field.</title>
        <authorList>
            <person name="Siddiqi M.Z."/>
            <person name="Muhammad Shafi S."/>
            <person name="Choi K.D."/>
            <person name="Im W.T."/>
        </authorList>
    </citation>
    <scope>NUCLEOTIDE SEQUENCE [LARGE SCALE GENOMIC DNA]</scope>
    <source>
        <strain evidence="13 14">Gsoil1550</strain>
    </source>
</reference>
<dbReference type="GO" id="GO:0003924">
    <property type="term" value="F:GTPase activity"/>
    <property type="evidence" value="ECO:0007669"/>
    <property type="project" value="UniProtKB-UniRule"/>
</dbReference>
<dbReference type="HAMAP" id="MF_01820">
    <property type="entry name" value="GTPase_RsgA"/>
    <property type="match status" value="1"/>
</dbReference>
<evidence type="ECO:0000313" key="14">
    <source>
        <dbReference type="Proteomes" id="UP000321533"/>
    </source>
</evidence>
<dbReference type="EC" id="3.6.1.-" evidence="10"/>
<dbReference type="InterPro" id="IPR012340">
    <property type="entry name" value="NA-bd_OB-fold"/>
</dbReference>
<feature type="binding site" evidence="10">
    <location>
        <position position="296"/>
    </location>
    <ligand>
        <name>Zn(2+)</name>
        <dbReference type="ChEBI" id="CHEBI:29105"/>
    </ligand>
</feature>
<dbReference type="InterPro" id="IPR027417">
    <property type="entry name" value="P-loop_NTPase"/>
</dbReference>
<evidence type="ECO:0000256" key="7">
    <source>
        <dbReference type="ARBA" id="ARBA00022833"/>
    </source>
</evidence>
<dbReference type="CDD" id="cd01854">
    <property type="entry name" value="YjeQ_EngC"/>
    <property type="match status" value="1"/>
</dbReference>
<comment type="similarity">
    <text evidence="10">Belongs to the TRAFAC class YlqF/YawG GTPase family. RsgA subfamily.</text>
</comment>
<dbReference type="OrthoDB" id="9809485at2"/>
<comment type="subunit">
    <text evidence="10">Monomer. Associates with 30S ribosomal subunit, binds 16S rRNA.</text>
</comment>
<gene>
    <name evidence="10 13" type="primary">rsgA</name>
    <name evidence="13" type="ORF">FRZ67_20395</name>
</gene>
<dbReference type="RefSeq" id="WP_147192422.1">
    <property type="nucleotide sequence ID" value="NZ_CP042435.1"/>
</dbReference>
<keyword evidence="8 10" id="KW-0694">RNA-binding</keyword>
<dbReference type="PANTHER" id="PTHR32120:SF10">
    <property type="entry name" value="SMALL RIBOSOMAL SUBUNIT BIOGENESIS GTPASE RSGA"/>
    <property type="match status" value="1"/>
</dbReference>
<evidence type="ECO:0000256" key="2">
    <source>
        <dbReference type="ARBA" id="ARBA00022517"/>
    </source>
</evidence>
<keyword evidence="7 10" id="KW-0862">Zinc</keyword>
<dbReference type="NCBIfam" id="TIGR00157">
    <property type="entry name" value="ribosome small subunit-dependent GTPase A"/>
    <property type="match status" value="1"/>
</dbReference>
<evidence type="ECO:0000256" key="5">
    <source>
        <dbReference type="ARBA" id="ARBA00022741"/>
    </source>
</evidence>
<name>A0A5B8VEQ6_9BACT</name>
<feature type="binding site" evidence="10">
    <location>
        <begin position="148"/>
        <end position="151"/>
    </location>
    <ligand>
        <name>GTP</name>
        <dbReference type="ChEBI" id="CHEBI:37565"/>
    </ligand>
</feature>
<feature type="binding site" evidence="10">
    <location>
        <begin position="202"/>
        <end position="210"/>
    </location>
    <ligand>
        <name>GTP</name>
        <dbReference type="ChEBI" id="CHEBI:37565"/>
    </ligand>
</feature>
<dbReference type="GO" id="GO:0046872">
    <property type="term" value="F:metal ion binding"/>
    <property type="evidence" value="ECO:0007669"/>
    <property type="project" value="UniProtKB-KW"/>
</dbReference>
<evidence type="ECO:0000313" key="13">
    <source>
        <dbReference type="EMBL" id="QEC69545.1"/>
    </source>
</evidence>
<proteinExistence type="inferred from homology"/>
<evidence type="ECO:0000259" key="12">
    <source>
        <dbReference type="PROSITE" id="PS51721"/>
    </source>
</evidence>
<keyword evidence="2 10" id="KW-0690">Ribosome biogenesis</keyword>
<dbReference type="AlphaFoldDB" id="A0A5B8VEQ6"/>
<dbReference type="PROSITE" id="PS50936">
    <property type="entry name" value="ENGC_GTPASE"/>
    <property type="match status" value="1"/>
</dbReference>
<feature type="binding site" evidence="10">
    <location>
        <position position="290"/>
    </location>
    <ligand>
        <name>Zn(2+)</name>
        <dbReference type="ChEBI" id="CHEBI:29105"/>
    </ligand>
</feature>
<organism evidence="13 14">
    <name type="scientific">Panacibacter ginsenosidivorans</name>
    <dbReference type="NCBI Taxonomy" id="1813871"/>
    <lineage>
        <taxon>Bacteria</taxon>
        <taxon>Pseudomonadati</taxon>
        <taxon>Bacteroidota</taxon>
        <taxon>Chitinophagia</taxon>
        <taxon>Chitinophagales</taxon>
        <taxon>Chitinophagaceae</taxon>
        <taxon>Panacibacter</taxon>
    </lineage>
</organism>
<dbReference type="PROSITE" id="PS51721">
    <property type="entry name" value="G_CP"/>
    <property type="match status" value="1"/>
</dbReference>
<evidence type="ECO:0000256" key="10">
    <source>
        <dbReference type="HAMAP-Rule" id="MF_01820"/>
    </source>
</evidence>
<dbReference type="EMBL" id="CP042435">
    <property type="protein sequence ID" value="QEC69545.1"/>
    <property type="molecule type" value="Genomic_DNA"/>
</dbReference>
<evidence type="ECO:0000256" key="6">
    <source>
        <dbReference type="ARBA" id="ARBA00022801"/>
    </source>
</evidence>